<keyword evidence="1" id="KW-0808">Transferase</keyword>
<keyword evidence="1" id="KW-0489">Methyltransferase</keyword>
<organism evidence="1 2">
    <name type="scientific">Gordonia humi</name>
    <dbReference type="NCBI Taxonomy" id="686429"/>
    <lineage>
        <taxon>Bacteria</taxon>
        <taxon>Bacillati</taxon>
        <taxon>Actinomycetota</taxon>
        <taxon>Actinomycetes</taxon>
        <taxon>Mycobacteriales</taxon>
        <taxon>Gordoniaceae</taxon>
        <taxon>Gordonia</taxon>
    </lineage>
</organism>
<dbReference type="PANTHER" id="PTHR43167">
    <property type="entry name" value="PUTATIVE (AFU_ORTHOLOGUE AFUA_6G01830)-RELATED"/>
    <property type="match status" value="1"/>
</dbReference>
<dbReference type="CDD" id="cd02440">
    <property type="entry name" value="AdoMet_MTases"/>
    <property type="match status" value="1"/>
</dbReference>
<dbReference type="EMBL" id="JACIFP010000001">
    <property type="protein sequence ID" value="MBB4135320.1"/>
    <property type="molecule type" value="Genomic_DNA"/>
</dbReference>
<gene>
    <name evidence="1" type="ORF">BKA16_001872</name>
</gene>
<name>A0A840F4Y4_9ACTN</name>
<sequence length="196" mass="21799">MAVLHELYERERHIEWGSYDFDLDPYAHPETGFSMSPEQGDQLYLLARYGRATNVVEFATSLGFSTIFIAAALKEAGAGIVYSAELVPSKVEQARRNIDRAGLSDYVEILEGDAREALSSVPDRIDLAVIDGWIPAVSLEVLKTIEHKLRPGALVYNENLDDELIGYVKENGGRYRSMRLLSGSDYKPSGEVVLKT</sequence>
<dbReference type="GO" id="GO:0008168">
    <property type="term" value="F:methyltransferase activity"/>
    <property type="evidence" value="ECO:0007669"/>
    <property type="project" value="UniProtKB-KW"/>
</dbReference>
<dbReference type="Pfam" id="PF13578">
    <property type="entry name" value="Methyltransf_24"/>
    <property type="match status" value="1"/>
</dbReference>
<dbReference type="InterPro" id="IPR029063">
    <property type="entry name" value="SAM-dependent_MTases_sf"/>
</dbReference>
<protein>
    <submittedName>
        <fullName evidence="1">Putative O-methyltransferase YrrM</fullName>
    </submittedName>
</protein>
<evidence type="ECO:0000313" key="1">
    <source>
        <dbReference type="EMBL" id="MBB4135320.1"/>
    </source>
</evidence>
<dbReference type="AlphaFoldDB" id="A0A840F4Y4"/>
<accession>A0A840F4Y4</accession>
<dbReference type="GO" id="GO:0032259">
    <property type="term" value="P:methylation"/>
    <property type="evidence" value="ECO:0007669"/>
    <property type="project" value="UniProtKB-KW"/>
</dbReference>
<proteinExistence type="predicted"/>
<comment type="caution">
    <text evidence="1">The sequence shown here is derived from an EMBL/GenBank/DDBJ whole genome shotgun (WGS) entry which is preliminary data.</text>
</comment>
<keyword evidence="2" id="KW-1185">Reference proteome</keyword>
<dbReference type="Gene3D" id="3.40.50.150">
    <property type="entry name" value="Vaccinia Virus protein VP39"/>
    <property type="match status" value="1"/>
</dbReference>
<dbReference type="PANTHER" id="PTHR43167:SF1">
    <property type="entry name" value="PUTATIVE (AFU_ORTHOLOGUE AFUA_6G01830)-RELATED"/>
    <property type="match status" value="1"/>
</dbReference>
<dbReference type="RefSeq" id="WP_221246789.1">
    <property type="nucleotide sequence ID" value="NZ_BAABHL010000127.1"/>
</dbReference>
<reference evidence="1 2" key="1">
    <citation type="submission" date="2020-08" db="EMBL/GenBank/DDBJ databases">
        <title>Sequencing the genomes of 1000 actinobacteria strains.</title>
        <authorList>
            <person name="Klenk H.-P."/>
        </authorList>
    </citation>
    <scope>NUCLEOTIDE SEQUENCE [LARGE SCALE GENOMIC DNA]</scope>
    <source>
        <strain evidence="1 2">DSM 45298</strain>
    </source>
</reference>
<dbReference type="SUPFAM" id="SSF53335">
    <property type="entry name" value="S-adenosyl-L-methionine-dependent methyltransferases"/>
    <property type="match status" value="1"/>
</dbReference>
<dbReference type="Proteomes" id="UP000551501">
    <property type="component" value="Unassembled WGS sequence"/>
</dbReference>
<evidence type="ECO:0000313" key="2">
    <source>
        <dbReference type="Proteomes" id="UP000551501"/>
    </source>
</evidence>